<reference evidence="1 2" key="1">
    <citation type="submission" date="2016-11" db="EMBL/GenBank/DDBJ databases">
        <authorList>
            <person name="Jaros S."/>
            <person name="Januszkiewicz K."/>
            <person name="Wedrychowicz H."/>
        </authorList>
    </citation>
    <scope>NUCLEOTIDE SEQUENCE [LARGE SCALE GENOMIC DNA]</scope>
    <source>
        <strain evidence="1 2">DSM 8605</strain>
    </source>
</reference>
<sequence length="136" mass="15470">MLLKTMEKYRNKDHYDLSCSESIIYAANEEYNLNLSKDSFKTMAAFSGGMYSNEACGCITGSLAVLGILFVEKGAHESDYIKNLTVEFINKFEEKFGSRKCEPLKESYRTEEQGCNSLIYSTAELLDELVLRELNK</sequence>
<dbReference type="EMBL" id="FQXM01000002">
    <property type="protein sequence ID" value="SHH15672.1"/>
    <property type="molecule type" value="Genomic_DNA"/>
</dbReference>
<dbReference type="InterPro" id="IPR010181">
    <property type="entry name" value="CGCAxxGCC_motif"/>
</dbReference>
<dbReference type="AlphaFoldDB" id="A0A1M5QNK5"/>
<proteinExistence type="predicted"/>
<dbReference type="Proteomes" id="UP000184447">
    <property type="component" value="Unassembled WGS sequence"/>
</dbReference>
<accession>A0A1M5QNK5</accession>
<keyword evidence="2" id="KW-1185">Reference proteome</keyword>
<dbReference type="OrthoDB" id="45689at2"/>
<dbReference type="NCBIfam" id="TIGR01909">
    <property type="entry name" value="C_GCAxxG_C_C"/>
    <property type="match status" value="1"/>
</dbReference>
<name>A0A1M5QNK5_9CLOT</name>
<gene>
    <name evidence="1" type="ORF">SAMN02745207_00207</name>
</gene>
<evidence type="ECO:0000313" key="1">
    <source>
        <dbReference type="EMBL" id="SHH15672.1"/>
    </source>
</evidence>
<dbReference type="STRING" id="1121316.SAMN02745207_00207"/>
<organism evidence="1 2">
    <name type="scientific">Clostridium grantii DSM 8605</name>
    <dbReference type="NCBI Taxonomy" id="1121316"/>
    <lineage>
        <taxon>Bacteria</taxon>
        <taxon>Bacillati</taxon>
        <taxon>Bacillota</taxon>
        <taxon>Clostridia</taxon>
        <taxon>Eubacteriales</taxon>
        <taxon>Clostridiaceae</taxon>
        <taxon>Clostridium</taxon>
    </lineage>
</organism>
<evidence type="ECO:0000313" key="2">
    <source>
        <dbReference type="Proteomes" id="UP000184447"/>
    </source>
</evidence>
<dbReference type="Pfam" id="PF09719">
    <property type="entry name" value="C_GCAxxG_C_C"/>
    <property type="match status" value="1"/>
</dbReference>
<protein>
    <submittedName>
        <fullName evidence="1">C_GCAxxG_C_C family probable redox protein</fullName>
    </submittedName>
</protein>
<dbReference type="RefSeq" id="WP_073336076.1">
    <property type="nucleotide sequence ID" value="NZ_FQXM01000002.1"/>
</dbReference>